<dbReference type="SMART" id="SM00749">
    <property type="entry name" value="BON"/>
    <property type="match status" value="3"/>
</dbReference>
<comment type="caution">
    <text evidence="3">The sequence shown here is derived from an EMBL/GenBank/DDBJ whole genome shotgun (WGS) entry which is preliminary data.</text>
</comment>
<dbReference type="Pfam" id="PF04972">
    <property type="entry name" value="BON"/>
    <property type="match status" value="3"/>
</dbReference>
<keyword evidence="1" id="KW-0732">Signal</keyword>
<dbReference type="OrthoDB" id="870892at2"/>
<proteinExistence type="predicted"/>
<evidence type="ECO:0000313" key="3">
    <source>
        <dbReference type="EMBL" id="MVT43016.1"/>
    </source>
</evidence>
<dbReference type="AlphaFoldDB" id="A0A6N8JF59"/>
<dbReference type="PANTHER" id="PTHR34606:SF4">
    <property type="entry name" value="OUTER MEMBRANE LIPOPROTEIN DOLP"/>
    <property type="match status" value="1"/>
</dbReference>
<dbReference type="InterPro" id="IPR014004">
    <property type="entry name" value="Transpt-assoc_nodulatn_dom_bac"/>
</dbReference>
<feature type="domain" description="BON" evidence="2">
    <location>
        <begin position="3"/>
        <end position="73"/>
    </location>
</feature>
<dbReference type="EMBL" id="WRXO01000006">
    <property type="protein sequence ID" value="MVT43016.1"/>
    <property type="molecule type" value="Genomic_DNA"/>
</dbReference>
<dbReference type="InterPro" id="IPR007055">
    <property type="entry name" value="BON_dom"/>
</dbReference>
<gene>
    <name evidence="3" type="ORF">GO495_20635</name>
</gene>
<keyword evidence="4" id="KW-1185">Reference proteome</keyword>
<accession>A0A6N8JF59</accession>
<evidence type="ECO:0000256" key="1">
    <source>
        <dbReference type="ARBA" id="ARBA00022729"/>
    </source>
</evidence>
<dbReference type="Proteomes" id="UP000468388">
    <property type="component" value="Unassembled WGS sequence"/>
</dbReference>
<organism evidence="3 4">
    <name type="scientific">Chitinophaga oryziterrae</name>
    <dbReference type="NCBI Taxonomy" id="1031224"/>
    <lineage>
        <taxon>Bacteria</taxon>
        <taxon>Pseudomonadati</taxon>
        <taxon>Bacteroidota</taxon>
        <taxon>Chitinophagia</taxon>
        <taxon>Chitinophagales</taxon>
        <taxon>Chitinophagaceae</taxon>
        <taxon>Chitinophaga</taxon>
    </lineage>
</organism>
<sequence length="217" mass="23871">MKSDLQLQQDVMDELLWEPALEAAEIGVSVKEGVVTLSGNVNSYSKKLAAEKAAKRVKDVNAVAVDIHIKLSSEEKRTDEDIAKAAMDALLWNTFVPAGHVKVQVDNGWITLDGELEWQYQKDAAVNAVKDLQGVRGVSNLVQLRPGPTGVIVKDHIKKALERIADVEADRIDIITEGRSITVKGKVRSWSERSEVERAVWATPGVWSVKDELVIAP</sequence>
<dbReference type="PANTHER" id="PTHR34606">
    <property type="entry name" value="BON DOMAIN-CONTAINING PROTEIN"/>
    <property type="match status" value="1"/>
</dbReference>
<dbReference type="InterPro" id="IPR051686">
    <property type="entry name" value="Lipoprotein_DolP"/>
</dbReference>
<dbReference type="Gene3D" id="3.30.1340.30">
    <property type="match status" value="3"/>
</dbReference>
<name>A0A6N8JF59_9BACT</name>
<dbReference type="RefSeq" id="WP_157301625.1">
    <property type="nucleotide sequence ID" value="NZ_BAAAZB010000004.1"/>
</dbReference>
<evidence type="ECO:0000259" key="2">
    <source>
        <dbReference type="PROSITE" id="PS50914"/>
    </source>
</evidence>
<feature type="domain" description="BON" evidence="2">
    <location>
        <begin position="78"/>
        <end position="146"/>
    </location>
</feature>
<reference evidence="3 4" key="1">
    <citation type="submission" date="2019-12" db="EMBL/GenBank/DDBJ databases">
        <title>The draft genomic sequence of strain Chitinophaga oryziterrae JCM 16595.</title>
        <authorList>
            <person name="Zhang X."/>
        </authorList>
    </citation>
    <scope>NUCLEOTIDE SEQUENCE [LARGE SCALE GENOMIC DNA]</scope>
    <source>
        <strain evidence="3 4">JCM 16595</strain>
    </source>
</reference>
<evidence type="ECO:0000313" key="4">
    <source>
        <dbReference type="Proteomes" id="UP000468388"/>
    </source>
</evidence>
<dbReference type="PROSITE" id="PS50914">
    <property type="entry name" value="BON"/>
    <property type="match status" value="3"/>
</dbReference>
<protein>
    <submittedName>
        <fullName evidence="3">BON domain-containing protein</fullName>
    </submittedName>
</protein>
<feature type="domain" description="BON" evidence="2">
    <location>
        <begin position="149"/>
        <end position="217"/>
    </location>
</feature>